<organism evidence="2 3">
    <name type="scientific">Aspergillus campestris (strain IBT 28561)</name>
    <dbReference type="NCBI Taxonomy" id="1392248"/>
    <lineage>
        <taxon>Eukaryota</taxon>
        <taxon>Fungi</taxon>
        <taxon>Dikarya</taxon>
        <taxon>Ascomycota</taxon>
        <taxon>Pezizomycotina</taxon>
        <taxon>Eurotiomycetes</taxon>
        <taxon>Eurotiomycetidae</taxon>
        <taxon>Eurotiales</taxon>
        <taxon>Aspergillaceae</taxon>
        <taxon>Aspergillus</taxon>
        <taxon>Aspergillus subgen. Circumdati</taxon>
    </lineage>
</organism>
<dbReference type="EMBL" id="MSFM01000015">
    <property type="protein sequence ID" value="PKY00374.1"/>
    <property type="molecule type" value="Genomic_DNA"/>
</dbReference>
<feature type="signal peptide" evidence="1">
    <location>
        <begin position="1"/>
        <end position="19"/>
    </location>
</feature>
<reference evidence="2" key="1">
    <citation type="submission" date="2016-12" db="EMBL/GenBank/DDBJ databases">
        <title>The genomes of Aspergillus section Nigri reveals drivers in fungal speciation.</title>
        <authorList>
            <consortium name="DOE Joint Genome Institute"/>
            <person name="Vesth T.C."/>
            <person name="Nybo J."/>
            <person name="Theobald S."/>
            <person name="Brandl J."/>
            <person name="Frisvad J.C."/>
            <person name="Nielsen K.F."/>
            <person name="Lyhne E.K."/>
            <person name="Kogle M.E."/>
            <person name="Kuo A."/>
            <person name="Riley R."/>
            <person name="Clum A."/>
            <person name="Nolan M."/>
            <person name="Lipzen A."/>
            <person name="Salamov A."/>
            <person name="Henrissat B."/>
            <person name="Wiebenga A."/>
            <person name="De vries R.P."/>
            <person name="Grigoriev I.V."/>
            <person name="Mortensen U.H."/>
            <person name="Andersen M.R."/>
            <person name="Baker S.E."/>
        </authorList>
    </citation>
    <scope>NUCLEOTIDE SEQUENCE</scope>
    <source>
        <strain evidence="2">IBT 28561</strain>
    </source>
</reference>
<evidence type="ECO:0000313" key="3">
    <source>
        <dbReference type="Proteomes" id="UP000234254"/>
    </source>
</evidence>
<dbReference type="VEuPathDB" id="FungiDB:P168DRAFT_322428"/>
<dbReference type="Gene3D" id="3.30.70.2800">
    <property type="match status" value="1"/>
</dbReference>
<dbReference type="Proteomes" id="UP000234254">
    <property type="component" value="Unassembled WGS sequence"/>
</dbReference>
<dbReference type="Pfam" id="PF13164">
    <property type="entry name" value="Diedel"/>
    <property type="match status" value="1"/>
</dbReference>
<proteinExistence type="predicted"/>
<protein>
    <submittedName>
        <fullName evidence="2">Uncharacterized protein</fullName>
    </submittedName>
</protein>
<keyword evidence="3" id="KW-1185">Reference proteome</keyword>
<accession>A0A2I1CRW3</accession>
<sequence>MKLLYTTVAMLCLISTGLAAKPAPNSLEGTQNCCHTVKKGKGHRLCADGTAGTPYCGKGPCNALGCACKGGCRKK</sequence>
<dbReference type="OrthoDB" id="4491612at2759"/>
<feature type="chain" id="PRO_5014176536" evidence="1">
    <location>
        <begin position="20"/>
        <end position="75"/>
    </location>
</feature>
<keyword evidence="1" id="KW-0732">Signal</keyword>
<comment type="caution">
    <text evidence="2">The sequence shown here is derived from an EMBL/GenBank/DDBJ whole genome shotgun (WGS) entry which is preliminary data.</text>
</comment>
<name>A0A2I1CRW3_ASPC2</name>
<dbReference type="AlphaFoldDB" id="A0A2I1CRW3"/>
<evidence type="ECO:0000313" key="2">
    <source>
        <dbReference type="EMBL" id="PKY00374.1"/>
    </source>
</evidence>
<dbReference type="InterPro" id="IPR025061">
    <property type="entry name" value="Diedel"/>
</dbReference>
<dbReference type="RefSeq" id="XP_024688968.1">
    <property type="nucleotide sequence ID" value="XM_024840572.1"/>
</dbReference>
<dbReference type="GeneID" id="36548096"/>
<gene>
    <name evidence="2" type="ORF">P168DRAFT_322428</name>
</gene>
<evidence type="ECO:0000256" key="1">
    <source>
        <dbReference type="SAM" id="SignalP"/>
    </source>
</evidence>